<evidence type="ECO:0000256" key="3">
    <source>
        <dbReference type="ARBA" id="ARBA00023015"/>
    </source>
</evidence>
<evidence type="ECO:0000256" key="1">
    <source>
        <dbReference type="ARBA" id="ARBA00004123"/>
    </source>
</evidence>
<name>A0A5K0VFP7_9MAGN</name>
<evidence type="ECO:0000256" key="2">
    <source>
        <dbReference type="ARBA" id="ARBA00022491"/>
    </source>
</evidence>
<dbReference type="PANTHER" id="PTHR33057:SF21">
    <property type="entry name" value="TRANSCRIPTION REPRESSOR"/>
    <property type="match status" value="1"/>
</dbReference>
<keyword evidence="4 6" id="KW-0804">Transcription</keyword>
<keyword evidence="3 6" id="KW-0805">Transcription regulation</keyword>
<dbReference type="InterPro" id="IPR038933">
    <property type="entry name" value="Ovate"/>
</dbReference>
<feature type="domain" description="OVATE" evidence="8">
    <location>
        <begin position="111"/>
        <end position="173"/>
    </location>
</feature>
<evidence type="ECO:0000256" key="4">
    <source>
        <dbReference type="ARBA" id="ARBA00023163"/>
    </source>
</evidence>
<gene>
    <name evidence="9" type="ORF">NYM_LOCUS1135</name>
</gene>
<dbReference type="PANTHER" id="PTHR33057">
    <property type="entry name" value="TRANSCRIPTION REPRESSOR OFP7-RELATED"/>
    <property type="match status" value="1"/>
</dbReference>
<evidence type="ECO:0000256" key="6">
    <source>
        <dbReference type="RuleBase" id="RU367028"/>
    </source>
</evidence>
<protein>
    <recommendedName>
        <fullName evidence="6">Transcription repressor</fullName>
    </recommendedName>
    <alternativeName>
        <fullName evidence="6">Ovate family protein</fullName>
    </alternativeName>
</protein>
<dbReference type="OMA" id="ARFKSAC"/>
<comment type="subcellular location">
    <subcellularLocation>
        <location evidence="1 6">Nucleus</location>
    </subcellularLocation>
</comment>
<dbReference type="GO" id="GO:0005634">
    <property type="term" value="C:nucleus"/>
    <property type="evidence" value="ECO:0007669"/>
    <property type="project" value="UniProtKB-SubCell"/>
</dbReference>
<comment type="function">
    <text evidence="6">Transcriptional repressor that regulates multiple aspects of plant growth and development.</text>
</comment>
<accession>A0A5K0VFP7</accession>
<feature type="non-terminal residue" evidence="9">
    <location>
        <position position="191"/>
    </location>
</feature>
<dbReference type="AlphaFoldDB" id="A0A5K0VFP7"/>
<evidence type="ECO:0000256" key="7">
    <source>
        <dbReference type="SAM" id="MobiDB-lite"/>
    </source>
</evidence>
<feature type="compositionally biased region" description="Low complexity" evidence="7">
    <location>
        <begin position="45"/>
        <end position="63"/>
    </location>
</feature>
<dbReference type="NCBIfam" id="TIGR01568">
    <property type="entry name" value="A_thal_3678"/>
    <property type="match status" value="1"/>
</dbReference>
<proteinExistence type="predicted"/>
<organism evidence="9">
    <name type="scientific">Nymphaea colorata</name>
    <name type="common">pocket water lily</name>
    <dbReference type="NCBI Taxonomy" id="210225"/>
    <lineage>
        <taxon>Eukaryota</taxon>
        <taxon>Viridiplantae</taxon>
        <taxon>Streptophyta</taxon>
        <taxon>Embryophyta</taxon>
        <taxon>Tracheophyta</taxon>
        <taxon>Spermatophyta</taxon>
        <taxon>Magnoliopsida</taxon>
        <taxon>Nymphaeales</taxon>
        <taxon>Nymphaeaceae</taxon>
        <taxon>Nymphaea</taxon>
    </lineage>
</organism>
<dbReference type="EMBL" id="LR721774">
    <property type="protein sequence ID" value="VVV39619.1"/>
    <property type="molecule type" value="Genomic_DNA"/>
</dbReference>
<evidence type="ECO:0000259" key="8">
    <source>
        <dbReference type="PROSITE" id="PS51754"/>
    </source>
</evidence>
<feature type="region of interest" description="Disordered" evidence="7">
    <location>
        <begin position="19"/>
        <end position="63"/>
    </location>
</feature>
<evidence type="ECO:0000313" key="9">
    <source>
        <dbReference type="EMBL" id="VVV39619.1"/>
    </source>
</evidence>
<dbReference type="GO" id="GO:0045892">
    <property type="term" value="P:negative regulation of DNA-templated transcription"/>
    <property type="evidence" value="ECO:0007669"/>
    <property type="project" value="UniProtKB-UniRule"/>
</dbReference>
<keyword evidence="2 6" id="KW-0678">Repressor</keyword>
<sequence>MSKPLRLKFHLCFLRSKKSGHDHDPRGDVANLPFDSDSDTPPEFTSKSVTTHSTASSSSSSSLPLDLASALSSRRFFFSSPGRSNSLIDDDSKLPPPVKTAPEALNGGVAVLAYSPDPYRDFRASMQEMVEAQDLDISADWGYLQEMLACYLKLNSRRTHKYIVGAFADLLMSLMMGRRKTAASGGYEVLR</sequence>
<keyword evidence="5 6" id="KW-0539">Nucleus</keyword>
<dbReference type="OrthoDB" id="690912at2759"/>
<dbReference type="Pfam" id="PF04844">
    <property type="entry name" value="Ovate"/>
    <property type="match status" value="1"/>
</dbReference>
<reference evidence="9" key="1">
    <citation type="submission" date="2019-09" db="EMBL/GenBank/DDBJ databases">
        <authorList>
            <person name="Zhang L."/>
        </authorList>
    </citation>
    <scope>NUCLEOTIDE SEQUENCE</scope>
</reference>
<dbReference type="InterPro" id="IPR006458">
    <property type="entry name" value="Ovate_C"/>
</dbReference>
<evidence type="ECO:0000256" key="5">
    <source>
        <dbReference type="ARBA" id="ARBA00023242"/>
    </source>
</evidence>
<dbReference type="PROSITE" id="PS51754">
    <property type="entry name" value="OVATE"/>
    <property type="match status" value="1"/>
</dbReference>